<evidence type="ECO:0000256" key="1">
    <source>
        <dbReference type="ARBA" id="ARBA00004651"/>
    </source>
</evidence>
<evidence type="ECO:0000256" key="7">
    <source>
        <dbReference type="ARBA" id="ARBA00023136"/>
    </source>
</evidence>
<dbReference type="EMBL" id="ML210155">
    <property type="protein sequence ID" value="TFK28465.1"/>
    <property type="molecule type" value="Genomic_DNA"/>
</dbReference>
<keyword evidence="3" id="KW-1003">Cell membrane</keyword>
<feature type="transmembrane region" description="Helical" evidence="9">
    <location>
        <begin position="25"/>
        <end position="45"/>
    </location>
</feature>
<accession>A0A5C3L702</accession>
<reference evidence="10 11" key="1">
    <citation type="journal article" date="2019" name="Nat. Ecol. Evol.">
        <title>Megaphylogeny resolves global patterns of mushroom evolution.</title>
        <authorList>
            <person name="Varga T."/>
            <person name="Krizsan K."/>
            <person name="Foldi C."/>
            <person name="Dima B."/>
            <person name="Sanchez-Garcia M."/>
            <person name="Sanchez-Ramirez S."/>
            <person name="Szollosi G.J."/>
            <person name="Szarkandi J.G."/>
            <person name="Papp V."/>
            <person name="Albert L."/>
            <person name="Andreopoulos W."/>
            <person name="Angelini C."/>
            <person name="Antonin V."/>
            <person name="Barry K.W."/>
            <person name="Bougher N.L."/>
            <person name="Buchanan P."/>
            <person name="Buyck B."/>
            <person name="Bense V."/>
            <person name="Catcheside P."/>
            <person name="Chovatia M."/>
            <person name="Cooper J."/>
            <person name="Damon W."/>
            <person name="Desjardin D."/>
            <person name="Finy P."/>
            <person name="Geml J."/>
            <person name="Haridas S."/>
            <person name="Hughes K."/>
            <person name="Justo A."/>
            <person name="Karasinski D."/>
            <person name="Kautmanova I."/>
            <person name="Kiss B."/>
            <person name="Kocsube S."/>
            <person name="Kotiranta H."/>
            <person name="LaButti K.M."/>
            <person name="Lechner B.E."/>
            <person name="Liimatainen K."/>
            <person name="Lipzen A."/>
            <person name="Lukacs Z."/>
            <person name="Mihaltcheva S."/>
            <person name="Morgado L.N."/>
            <person name="Niskanen T."/>
            <person name="Noordeloos M.E."/>
            <person name="Ohm R.A."/>
            <person name="Ortiz-Santana B."/>
            <person name="Ovrebo C."/>
            <person name="Racz N."/>
            <person name="Riley R."/>
            <person name="Savchenko A."/>
            <person name="Shiryaev A."/>
            <person name="Soop K."/>
            <person name="Spirin V."/>
            <person name="Szebenyi C."/>
            <person name="Tomsovsky M."/>
            <person name="Tulloss R.E."/>
            <person name="Uehling J."/>
            <person name="Grigoriev I.V."/>
            <person name="Vagvolgyi C."/>
            <person name="Papp T."/>
            <person name="Martin F.M."/>
            <person name="Miettinen O."/>
            <person name="Hibbett D.S."/>
            <person name="Nagy L.G."/>
        </authorList>
    </citation>
    <scope>NUCLEOTIDE SEQUENCE [LARGE SCALE GENOMIC DNA]</scope>
    <source>
        <strain evidence="10 11">CBS 121175</strain>
    </source>
</reference>
<dbReference type="GO" id="GO:0005254">
    <property type="term" value="F:chloride channel activity"/>
    <property type="evidence" value="ECO:0007669"/>
    <property type="project" value="InterPro"/>
</dbReference>
<dbReference type="GO" id="GO:0005886">
    <property type="term" value="C:plasma membrane"/>
    <property type="evidence" value="ECO:0007669"/>
    <property type="project" value="UniProtKB-SubCell"/>
</dbReference>
<evidence type="ECO:0000256" key="4">
    <source>
        <dbReference type="ARBA" id="ARBA00022692"/>
    </source>
</evidence>
<feature type="transmembrane region" description="Helical" evidence="9">
    <location>
        <begin position="346"/>
        <end position="367"/>
    </location>
</feature>
<dbReference type="STRING" id="230819.A0A5C3L702"/>
<keyword evidence="6" id="KW-0406">Ion transport</keyword>
<feature type="region of interest" description="Disordered" evidence="8">
    <location>
        <begin position="187"/>
        <end position="223"/>
    </location>
</feature>
<evidence type="ECO:0000313" key="10">
    <source>
        <dbReference type="EMBL" id="TFK28465.1"/>
    </source>
</evidence>
<protein>
    <submittedName>
        <fullName evidence="10">UPF0187-domain-containing protein</fullName>
    </submittedName>
</protein>
<keyword evidence="7 9" id="KW-0472">Membrane</keyword>
<feature type="transmembrane region" description="Helical" evidence="9">
    <location>
        <begin position="51"/>
        <end position="70"/>
    </location>
</feature>
<dbReference type="OrthoDB" id="1368at2759"/>
<name>A0A5C3L702_COPMA</name>
<evidence type="ECO:0000256" key="9">
    <source>
        <dbReference type="SAM" id="Phobius"/>
    </source>
</evidence>
<keyword evidence="11" id="KW-1185">Reference proteome</keyword>
<evidence type="ECO:0000256" key="6">
    <source>
        <dbReference type="ARBA" id="ARBA00023065"/>
    </source>
</evidence>
<keyword evidence="5 9" id="KW-1133">Transmembrane helix</keyword>
<feature type="compositionally biased region" description="Low complexity" evidence="8">
    <location>
        <begin position="209"/>
        <end position="218"/>
    </location>
</feature>
<dbReference type="PANTHER" id="PTHR33281">
    <property type="entry name" value="UPF0187 PROTEIN YNEE"/>
    <property type="match status" value="1"/>
</dbReference>
<dbReference type="Proteomes" id="UP000307440">
    <property type="component" value="Unassembled WGS sequence"/>
</dbReference>
<sequence>MVANNPLFHGRWTAKRFQATVINDIYPEVLFFSAVATMVTLVTQLTTTKLAIPSGLLTVLGTVLGLVISFRTSSAYERYQDGRKMWTNISTTTRNLGQILWIHVPSAREDKGAQRAQTILASTIEKKSIINLLQAFPVAVKHFLRGEQGVYYEDLYPLISFLPRYANGIPNRDDQLPMWHSRDVDAEEVGAERSGRHERDETYVEKDNNGASRSSSRSAGKKVRKDFFDPEAALPDVESDVPLRPARNPPKSDIYDLIPLLRFFRFVIRRILRRANPGGYRRKQRLPLVESNVPLEITLFLSNYTAWLMRAGLLQPALATAVTANLGVLQDTLSNLERISNTPLPFAYQAHLRMSLWLYLLFLPFQIVESFKYITIPGTAFASFLLLGFLEIGQEIENPFQYDLNDLDLDHFCLDIQRQLHEITAHTNPDPVDFIFVAHNQPFAPADKRNAQELVALGDNYVSPDNGARPGMDSIRRTMVRSWKQVDIVTRKSY</sequence>
<proteinExistence type="predicted"/>
<evidence type="ECO:0000256" key="3">
    <source>
        <dbReference type="ARBA" id="ARBA00022475"/>
    </source>
</evidence>
<evidence type="ECO:0000256" key="2">
    <source>
        <dbReference type="ARBA" id="ARBA00022448"/>
    </source>
</evidence>
<evidence type="ECO:0000256" key="8">
    <source>
        <dbReference type="SAM" id="MobiDB-lite"/>
    </source>
</evidence>
<evidence type="ECO:0000256" key="5">
    <source>
        <dbReference type="ARBA" id="ARBA00022989"/>
    </source>
</evidence>
<keyword evidence="2" id="KW-0813">Transport</keyword>
<dbReference type="AlphaFoldDB" id="A0A5C3L702"/>
<keyword evidence="4 9" id="KW-0812">Transmembrane</keyword>
<dbReference type="PANTHER" id="PTHR33281:SF19">
    <property type="entry name" value="VOLTAGE-DEPENDENT ANION CHANNEL-FORMING PROTEIN YNEE"/>
    <property type="match status" value="1"/>
</dbReference>
<gene>
    <name evidence="10" type="ORF">FA15DRAFT_665158</name>
</gene>
<feature type="compositionally biased region" description="Basic and acidic residues" evidence="8">
    <location>
        <begin position="187"/>
        <end position="208"/>
    </location>
</feature>
<evidence type="ECO:0000313" key="11">
    <source>
        <dbReference type="Proteomes" id="UP000307440"/>
    </source>
</evidence>
<dbReference type="Pfam" id="PF25539">
    <property type="entry name" value="Bestrophin_2"/>
    <property type="match status" value="2"/>
</dbReference>
<organism evidence="10 11">
    <name type="scientific">Coprinopsis marcescibilis</name>
    <name type="common">Agaric fungus</name>
    <name type="synonym">Psathyrella marcescibilis</name>
    <dbReference type="NCBI Taxonomy" id="230819"/>
    <lineage>
        <taxon>Eukaryota</taxon>
        <taxon>Fungi</taxon>
        <taxon>Dikarya</taxon>
        <taxon>Basidiomycota</taxon>
        <taxon>Agaricomycotina</taxon>
        <taxon>Agaricomycetes</taxon>
        <taxon>Agaricomycetidae</taxon>
        <taxon>Agaricales</taxon>
        <taxon>Agaricineae</taxon>
        <taxon>Psathyrellaceae</taxon>
        <taxon>Coprinopsis</taxon>
    </lineage>
</organism>
<comment type="subcellular location">
    <subcellularLocation>
        <location evidence="1">Cell membrane</location>
        <topology evidence="1">Multi-pass membrane protein</topology>
    </subcellularLocation>
</comment>
<dbReference type="InterPro" id="IPR044669">
    <property type="entry name" value="YneE/VCCN1/2-like"/>
</dbReference>